<organism evidence="2 3">
    <name type="scientific">Candidatus Wildermuthbacteria bacterium RIFCSPLOWO2_01_FULL_48_16</name>
    <dbReference type="NCBI Taxonomy" id="1802461"/>
    <lineage>
        <taxon>Bacteria</taxon>
        <taxon>Candidatus Wildermuthiibacteriota</taxon>
    </lineage>
</organism>
<sequence>MRTIVNISLPSELDKSVKRLMKKGKYATKSEFLRGLIREKIAEEDLYARIQKSEAEFRAGKGKVLRSLADLD</sequence>
<evidence type="ECO:0000313" key="3">
    <source>
        <dbReference type="Proteomes" id="UP000176917"/>
    </source>
</evidence>
<dbReference type="EMBL" id="MHUG01000009">
    <property type="protein sequence ID" value="OHA73672.1"/>
    <property type="molecule type" value="Genomic_DNA"/>
</dbReference>
<feature type="domain" description="Ribbon-helix-helix protein CopG" evidence="1">
    <location>
        <begin position="5"/>
        <end position="44"/>
    </location>
</feature>
<dbReference type="InterPro" id="IPR010985">
    <property type="entry name" value="Ribbon_hlx_hlx"/>
</dbReference>
<dbReference type="InterPro" id="IPR013321">
    <property type="entry name" value="Arc_rbn_hlx_hlx"/>
</dbReference>
<dbReference type="GO" id="GO:0006355">
    <property type="term" value="P:regulation of DNA-templated transcription"/>
    <property type="evidence" value="ECO:0007669"/>
    <property type="project" value="InterPro"/>
</dbReference>
<protein>
    <recommendedName>
        <fullName evidence="1">Ribbon-helix-helix protein CopG domain-containing protein</fullName>
    </recommendedName>
</protein>
<reference evidence="2 3" key="1">
    <citation type="journal article" date="2016" name="Nat. Commun.">
        <title>Thousands of microbial genomes shed light on interconnected biogeochemical processes in an aquifer system.</title>
        <authorList>
            <person name="Anantharaman K."/>
            <person name="Brown C.T."/>
            <person name="Hug L.A."/>
            <person name="Sharon I."/>
            <person name="Castelle C.J."/>
            <person name="Probst A.J."/>
            <person name="Thomas B.C."/>
            <person name="Singh A."/>
            <person name="Wilkins M.J."/>
            <person name="Karaoz U."/>
            <person name="Brodie E.L."/>
            <person name="Williams K.H."/>
            <person name="Hubbard S.S."/>
            <person name="Banfield J.F."/>
        </authorList>
    </citation>
    <scope>NUCLEOTIDE SEQUENCE [LARGE SCALE GENOMIC DNA]</scope>
</reference>
<evidence type="ECO:0000313" key="2">
    <source>
        <dbReference type="EMBL" id="OHA73672.1"/>
    </source>
</evidence>
<dbReference type="CDD" id="cd22231">
    <property type="entry name" value="RHH_NikR_HicB-like"/>
    <property type="match status" value="1"/>
</dbReference>
<dbReference type="SUPFAM" id="SSF47598">
    <property type="entry name" value="Ribbon-helix-helix"/>
    <property type="match status" value="1"/>
</dbReference>
<gene>
    <name evidence="2" type="ORF">A3B24_01990</name>
</gene>
<evidence type="ECO:0000259" key="1">
    <source>
        <dbReference type="Pfam" id="PF01402"/>
    </source>
</evidence>
<dbReference type="AlphaFoldDB" id="A0A1G2RN10"/>
<dbReference type="Pfam" id="PF01402">
    <property type="entry name" value="RHH_1"/>
    <property type="match status" value="1"/>
</dbReference>
<dbReference type="Proteomes" id="UP000176917">
    <property type="component" value="Unassembled WGS sequence"/>
</dbReference>
<dbReference type="Gene3D" id="1.10.1220.10">
    <property type="entry name" value="Met repressor-like"/>
    <property type="match status" value="1"/>
</dbReference>
<dbReference type="InterPro" id="IPR002145">
    <property type="entry name" value="CopG"/>
</dbReference>
<proteinExistence type="predicted"/>
<comment type="caution">
    <text evidence="2">The sequence shown here is derived from an EMBL/GenBank/DDBJ whole genome shotgun (WGS) entry which is preliminary data.</text>
</comment>
<name>A0A1G2RN10_9BACT</name>
<dbReference type="STRING" id="1802461.A3B24_01990"/>
<accession>A0A1G2RN10</accession>